<evidence type="ECO:0000313" key="3">
    <source>
        <dbReference type="EMBL" id="SHE96943.1"/>
    </source>
</evidence>
<keyword evidence="1" id="KW-0378">Hydrolase</keyword>
<dbReference type="Proteomes" id="UP000184476">
    <property type="component" value="Unassembled WGS sequence"/>
</dbReference>
<dbReference type="EMBL" id="FQVL01000005">
    <property type="protein sequence ID" value="SHE96943.1"/>
    <property type="molecule type" value="Genomic_DNA"/>
</dbReference>
<name>A0A1M4XUJ3_9BACL</name>
<keyword evidence="4" id="KW-1185">Reference proteome</keyword>
<dbReference type="InterPro" id="IPR005754">
    <property type="entry name" value="Sortase"/>
</dbReference>
<dbReference type="InterPro" id="IPR041999">
    <property type="entry name" value="Sortase_D_1"/>
</dbReference>
<dbReference type="OrthoDB" id="165822at2"/>
<evidence type="ECO:0000313" key="4">
    <source>
        <dbReference type="Proteomes" id="UP000184476"/>
    </source>
</evidence>
<sequence length="201" mass="22854">MRNKLSLCLVLIGLAMIAYSVYDYLPQFWIGDYSKSSVEKELKTKKHIKQKTTFIADYRVRPKTDEEFGKLIISVPDFQAVLPIVEGTDPDQLEKGVGHFSGSVLPGENDNSVLSGHRDTVFRSAWKLKQGHQLIVKTSAGIFTYRINKKPWIVDDDDRTVIVSHHGKQILTLTTCYPFNWIGSAPQRYVIQAELIKSEKI</sequence>
<gene>
    <name evidence="3" type="ORF">SAMN05444392_105181</name>
</gene>
<dbReference type="GO" id="GO:0016787">
    <property type="term" value="F:hydrolase activity"/>
    <property type="evidence" value="ECO:0007669"/>
    <property type="project" value="UniProtKB-KW"/>
</dbReference>
<evidence type="ECO:0000256" key="1">
    <source>
        <dbReference type="ARBA" id="ARBA00022801"/>
    </source>
</evidence>
<feature type="active site" description="Proton donor/acceptor" evidence="2">
    <location>
        <position position="117"/>
    </location>
</feature>
<dbReference type="STRING" id="112248.SAMN05444392_105181"/>
<dbReference type="Gene3D" id="2.40.260.10">
    <property type="entry name" value="Sortase"/>
    <property type="match status" value="1"/>
</dbReference>
<dbReference type="RefSeq" id="WP_073154788.1">
    <property type="nucleotide sequence ID" value="NZ_FQVL01000005.1"/>
</dbReference>
<dbReference type="InterPro" id="IPR053525">
    <property type="entry name" value="Sortase_D"/>
</dbReference>
<feature type="active site" description="Acyl-thioester intermediate" evidence="2">
    <location>
        <position position="176"/>
    </location>
</feature>
<dbReference type="SUPFAM" id="SSF63817">
    <property type="entry name" value="Sortase"/>
    <property type="match status" value="1"/>
</dbReference>
<dbReference type="InterPro" id="IPR023365">
    <property type="entry name" value="Sortase_dom-sf"/>
</dbReference>
<reference evidence="3 4" key="1">
    <citation type="submission" date="2016-11" db="EMBL/GenBank/DDBJ databases">
        <authorList>
            <person name="Jaros S."/>
            <person name="Januszkiewicz K."/>
            <person name="Wedrychowicz H."/>
        </authorList>
    </citation>
    <scope>NUCLEOTIDE SEQUENCE [LARGE SCALE GENOMIC DNA]</scope>
    <source>
        <strain evidence="3 4">DSM 44666</strain>
    </source>
</reference>
<evidence type="ECO:0000256" key="2">
    <source>
        <dbReference type="PIRSR" id="PIRSR605754-1"/>
    </source>
</evidence>
<dbReference type="CDD" id="cd05828">
    <property type="entry name" value="Sortase_D_1"/>
    <property type="match status" value="1"/>
</dbReference>
<dbReference type="AlphaFoldDB" id="A0A1M4XUJ3"/>
<organism evidence="3 4">
    <name type="scientific">Seinonella peptonophila</name>
    <dbReference type="NCBI Taxonomy" id="112248"/>
    <lineage>
        <taxon>Bacteria</taxon>
        <taxon>Bacillati</taxon>
        <taxon>Bacillota</taxon>
        <taxon>Bacilli</taxon>
        <taxon>Bacillales</taxon>
        <taxon>Thermoactinomycetaceae</taxon>
        <taxon>Seinonella</taxon>
    </lineage>
</organism>
<dbReference type="NCBIfam" id="TIGR01076">
    <property type="entry name" value="sortase_fam"/>
    <property type="match status" value="1"/>
</dbReference>
<accession>A0A1M4XUJ3</accession>
<dbReference type="Pfam" id="PF04203">
    <property type="entry name" value="Sortase"/>
    <property type="match status" value="1"/>
</dbReference>
<protein>
    <submittedName>
        <fullName evidence="3">Sortase A</fullName>
    </submittedName>
</protein>
<proteinExistence type="predicted"/>
<dbReference type="NCBIfam" id="NF033746">
    <property type="entry name" value="class_D_sortase"/>
    <property type="match status" value="1"/>
</dbReference>